<sequence length="69" mass="7705">MNLSKENIKKRLHNWKTRLALASLLGFICAKAGLLETKSFIDEVLPYIFTLGASIGIWSDHEGTAQTDK</sequence>
<organism evidence="1 2">
    <name type="scientific">Bacillus cereus VD133</name>
    <dbReference type="NCBI Taxonomy" id="1053233"/>
    <lineage>
        <taxon>Bacteria</taxon>
        <taxon>Bacillati</taxon>
        <taxon>Bacillota</taxon>
        <taxon>Bacilli</taxon>
        <taxon>Bacillales</taxon>
        <taxon>Bacillaceae</taxon>
        <taxon>Bacillus</taxon>
        <taxon>Bacillus cereus group</taxon>
    </lineage>
</organism>
<dbReference type="Proteomes" id="UP000014018">
    <property type="component" value="Unassembled WGS sequence"/>
</dbReference>
<dbReference type="RefSeq" id="WP_016110441.1">
    <property type="nucleotide sequence ID" value="NZ_KB976175.1"/>
</dbReference>
<accession>A0A9W5PJN0</accession>
<dbReference type="AlphaFoldDB" id="A0A9W5PJN0"/>
<evidence type="ECO:0000313" key="2">
    <source>
        <dbReference type="Proteomes" id="UP000014018"/>
    </source>
</evidence>
<evidence type="ECO:0000313" key="1">
    <source>
        <dbReference type="EMBL" id="EOO24375.1"/>
    </source>
</evidence>
<proteinExistence type="predicted"/>
<reference evidence="1 2" key="1">
    <citation type="submission" date="2012-12" db="EMBL/GenBank/DDBJ databases">
        <title>The Genome Sequence of Bacillus cereus VD133.</title>
        <authorList>
            <consortium name="The Broad Institute Genome Sequencing Platform"/>
            <consortium name="The Broad Institute Genome Sequencing Center for Infectious Disease"/>
            <person name="Feldgarden M."/>
            <person name="Van der Auwera G.A."/>
            <person name="Mahillon J."/>
            <person name="Duprez V."/>
            <person name="Timmery S."/>
            <person name="Mattelet C."/>
            <person name="Dierick K."/>
            <person name="Sun M."/>
            <person name="Yu Z."/>
            <person name="Zhu L."/>
            <person name="Hu X."/>
            <person name="Shank E.B."/>
            <person name="Swiecicka I."/>
            <person name="Hansen B.M."/>
            <person name="Andrup L."/>
            <person name="Walker B."/>
            <person name="Young S.K."/>
            <person name="Zeng Q."/>
            <person name="Gargeya S."/>
            <person name="Fitzgerald M."/>
            <person name="Haas B."/>
            <person name="Abouelleil A."/>
            <person name="Alvarado L."/>
            <person name="Arachchi H.M."/>
            <person name="Berlin A.M."/>
            <person name="Chapman S.B."/>
            <person name="Dewar J."/>
            <person name="Goldberg J."/>
            <person name="Griggs A."/>
            <person name="Gujja S."/>
            <person name="Hansen M."/>
            <person name="Howarth C."/>
            <person name="Imamovic A."/>
            <person name="Larimer J."/>
            <person name="McCowan C."/>
            <person name="Murphy C."/>
            <person name="Neiman D."/>
            <person name="Pearson M."/>
            <person name="Priest M."/>
            <person name="Roberts A."/>
            <person name="Saif S."/>
            <person name="Shea T."/>
            <person name="Sisk P."/>
            <person name="Sykes S."/>
            <person name="Wortman J."/>
            <person name="Nusbaum C."/>
            <person name="Birren B."/>
        </authorList>
    </citation>
    <scope>NUCLEOTIDE SEQUENCE [LARGE SCALE GENOMIC DNA]</scope>
    <source>
        <strain evidence="1 2">VD133</strain>
    </source>
</reference>
<gene>
    <name evidence="1" type="ORF">IIU_06745</name>
</gene>
<protein>
    <submittedName>
        <fullName evidence="1">Uncharacterized protein</fullName>
    </submittedName>
</protein>
<name>A0A9W5PJN0_BACCE</name>
<dbReference type="EMBL" id="AHFB01000174">
    <property type="protein sequence ID" value="EOO24375.1"/>
    <property type="molecule type" value="Genomic_DNA"/>
</dbReference>
<comment type="caution">
    <text evidence="1">The sequence shown here is derived from an EMBL/GenBank/DDBJ whole genome shotgun (WGS) entry which is preliminary data.</text>
</comment>